<dbReference type="AlphaFoldDB" id="A0A428TVU9"/>
<dbReference type="EMBL" id="NKCK01000047">
    <property type="protein sequence ID" value="RSM06180.1"/>
    <property type="molecule type" value="Genomic_DNA"/>
</dbReference>
<dbReference type="Proteomes" id="UP000287144">
    <property type="component" value="Unassembled WGS sequence"/>
</dbReference>
<evidence type="ECO:0000313" key="1">
    <source>
        <dbReference type="EMBL" id="RSM06180.1"/>
    </source>
</evidence>
<dbReference type="STRING" id="1325735.A0A428TVU9"/>
<dbReference type="Gene3D" id="1.20.1290.10">
    <property type="entry name" value="AhpD-like"/>
    <property type="match status" value="1"/>
</dbReference>
<dbReference type="InterPro" id="IPR052999">
    <property type="entry name" value="PTS1_Protein"/>
</dbReference>
<accession>A0A428TVU9</accession>
<reference evidence="1 2" key="1">
    <citation type="submission" date="2017-06" db="EMBL/GenBank/DDBJ databases">
        <title>Comparative genomic analysis of Ambrosia Fusariam Clade fungi.</title>
        <authorList>
            <person name="Stajich J.E."/>
            <person name="Carrillo J."/>
            <person name="Kijimoto T."/>
            <person name="Eskalen A."/>
            <person name="O'Donnell K."/>
            <person name="Kasson M."/>
        </authorList>
    </citation>
    <scope>NUCLEOTIDE SEQUENCE [LARGE SCALE GENOMIC DNA]</scope>
    <source>
        <strain evidence="1 2">NRRL62579</strain>
    </source>
</reference>
<proteinExistence type="predicted"/>
<keyword evidence="2" id="KW-1185">Reference proteome</keyword>
<protein>
    <recommendedName>
        <fullName evidence="3">Carboxymuconolactone decarboxylase-like domain-containing protein</fullName>
    </recommendedName>
</protein>
<dbReference type="InterPro" id="IPR029032">
    <property type="entry name" value="AhpD-like"/>
</dbReference>
<organism evidence="1 2">
    <name type="scientific">Fusarium oligoseptatum</name>
    <dbReference type="NCBI Taxonomy" id="2604345"/>
    <lineage>
        <taxon>Eukaryota</taxon>
        <taxon>Fungi</taxon>
        <taxon>Dikarya</taxon>
        <taxon>Ascomycota</taxon>
        <taxon>Pezizomycotina</taxon>
        <taxon>Sordariomycetes</taxon>
        <taxon>Hypocreomycetidae</taxon>
        <taxon>Hypocreales</taxon>
        <taxon>Nectriaceae</taxon>
        <taxon>Fusarium</taxon>
        <taxon>Fusarium solani species complex</taxon>
    </lineage>
</organism>
<sequence>MATDKITPSVSKLLEEVEAIFAHTSQLSERWYLVALAALAGGNDPVMCKDLYLYLISKPDFSEPNQRRALIRRIREGLIKCIAVIGVCKPIEAILAINEVERDEDKDHSITREGWQCDEANLKRGNDWMQKLYSKNMDETMSFFRDHRDFEWVSRHISYGLYLSDRQVLDDIDTEIVVLSSIMIQNLEKEAHWHIRGSRRLGLSKVDVEVIHASVGTITGYLGISLDRVPSVEQVERDV</sequence>
<evidence type="ECO:0000313" key="2">
    <source>
        <dbReference type="Proteomes" id="UP000287144"/>
    </source>
</evidence>
<gene>
    <name evidence="1" type="ORF">CEP52_005846</name>
</gene>
<comment type="caution">
    <text evidence="1">The sequence shown here is derived from an EMBL/GenBank/DDBJ whole genome shotgun (WGS) entry which is preliminary data.</text>
</comment>
<dbReference type="PANTHER" id="PTHR28180:SF5">
    <property type="entry name" value="DNA POLYMERASE ALPHA SUBUNIT B"/>
    <property type="match status" value="1"/>
</dbReference>
<evidence type="ECO:0008006" key="3">
    <source>
        <dbReference type="Google" id="ProtNLM"/>
    </source>
</evidence>
<name>A0A428TVU9_9HYPO</name>
<dbReference type="SUPFAM" id="SSF69118">
    <property type="entry name" value="AhpD-like"/>
    <property type="match status" value="1"/>
</dbReference>
<dbReference type="PANTHER" id="PTHR28180">
    <property type="entry name" value="CONSERVED MITOCHONDRIAL PROTEIN-RELATED"/>
    <property type="match status" value="1"/>
</dbReference>